<proteinExistence type="predicted"/>
<feature type="transmembrane region" description="Helical" evidence="2">
    <location>
        <begin position="120"/>
        <end position="146"/>
    </location>
</feature>
<evidence type="ECO:0000256" key="2">
    <source>
        <dbReference type="SAM" id="Phobius"/>
    </source>
</evidence>
<dbReference type="EMBL" id="JAADJZ010000012">
    <property type="protein sequence ID" value="KAF2871000.1"/>
    <property type="molecule type" value="Genomic_DNA"/>
</dbReference>
<reference evidence="3 4" key="1">
    <citation type="submission" date="2020-01" db="EMBL/GenBank/DDBJ databases">
        <authorList>
            <consortium name="DOE Joint Genome Institute"/>
            <person name="Haridas S."/>
            <person name="Albert R."/>
            <person name="Binder M."/>
            <person name="Bloem J."/>
            <person name="Labutti K."/>
            <person name="Salamov A."/>
            <person name="Andreopoulos B."/>
            <person name="Baker S.E."/>
            <person name="Barry K."/>
            <person name="Bills G."/>
            <person name="Bluhm B.H."/>
            <person name="Cannon C."/>
            <person name="Castanera R."/>
            <person name="Culley D.E."/>
            <person name="Daum C."/>
            <person name="Ezra D."/>
            <person name="Gonzalez J.B."/>
            <person name="Henrissat B."/>
            <person name="Kuo A."/>
            <person name="Liang C."/>
            <person name="Lipzen A."/>
            <person name="Lutzoni F."/>
            <person name="Magnuson J."/>
            <person name="Mondo S."/>
            <person name="Nolan M."/>
            <person name="Ohm R."/>
            <person name="Pangilinan J."/>
            <person name="Park H.-J.H."/>
            <person name="Ramirez L."/>
            <person name="Alfaro M."/>
            <person name="Sun H."/>
            <person name="Tritt A."/>
            <person name="Yoshinaga Y."/>
            <person name="Zwiers L.-H.L."/>
            <person name="Turgeon B.G."/>
            <person name="Goodwin S.B."/>
            <person name="Spatafora J.W."/>
            <person name="Crous P.W."/>
            <person name="Grigoriev I.V."/>
        </authorList>
    </citation>
    <scope>NUCLEOTIDE SEQUENCE [LARGE SCALE GENOMIC DNA]</scope>
    <source>
        <strain evidence="3 4">CBS 611.86</strain>
    </source>
</reference>
<dbReference type="Proteomes" id="UP000481861">
    <property type="component" value="Unassembled WGS sequence"/>
</dbReference>
<comment type="caution">
    <text evidence="3">The sequence shown here is derived from an EMBL/GenBank/DDBJ whole genome shotgun (WGS) entry which is preliminary data.</text>
</comment>
<keyword evidence="2" id="KW-0472">Membrane</keyword>
<keyword evidence="2" id="KW-1133">Transmembrane helix</keyword>
<protein>
    <submittedName>
        <fullName evidence="3">Uncharacterized protein</fullName>
    </submittedName>
</protein>
<sequence length="170" mass="18923">MATSTSISRSISTSNLPPRQPTQDETRRPHTLTAFAQQRFTSSAQLSSPKLHIRIHNIRNHIGIPKQQPLRPLLIRSAKSPMASMHCPDWNRNSSLALACCHCSFVLSYAIHSRYSCISLFLYLSISLFLYSSIPLFLCSSVPLFLCSSVPLLPLSPPHPIHPSSTQTKS</sequence>
<evidence type="ECO:0000256" key="1">
    <source>
        <dbReference type="SAM" id="MobiDB-lite"/>
    </source>
</evidence>
<keyword evidence="4" id="KW-1185">Reference proteome</keyword>
<dbReference type="AlphaFoldDB" id="A0A7C8M5E1"/>
<feature type="region of interest" description="Disordered" evidence="1">
    <location>
        <begin position="1"/>
        <end position="27"/>
    </location>
</feature>
<gene>
    <name evidence="3" type="ORF">BDV95DRAFT_51759</name>
</gene>
<evidence type="ECO:0000313" key="3">
    <source>
        <dbReference type="EMBL" id="KAF2871000.1"/>
    </source>
</evidence>
<name>A0A7C8M5E1_9PLEO</name>
<accession>A0A7C8M5E1</accession>
<keyword evidence="2" id="KW-0812">Transmembrane</keyword>
<organism evidence="3 4">
    <name type="scientific">Massariosphaeria phaeospora</name>
    <dbReference type="NCBI Taxonomy" id="100035"/>
    <lineage>
        <taxon>Eukaryota</taxon>
        <taxon>Fungi</taxon>
        <taxon>Dikarya</taxon>
        <taxon>Ascomycota</taxon>
        <taxon>Pezizomycotina</taxon>
        <taxon>Dothideomycetes</taxon>
        <taxon>Pleosporomycetidae</taxon>
        <taxon>Pleosporales</taxon>
        <taxon>Pleosporales incertae sedis</taxon>
        <taxon>Massariosphaeria</taxon>
    </lineage>
</organism>
<evidence type="ECO:0000313" key="4">
    <source>
        <dbReference type="Proteomes" id="UP000481861"/>
    </source>
</evidence>
<feature type="compositionally biased region" description="Low complexity" evidence="1">
    <location>
        <begin position="1"/>
        <end position="14"/>
    </location>
</feature>